<feature type="transmembrane region" description="Helical" evidence="1">
    <location>
        <begin position="20"/>
        <end position="42"/>
    </location>
</feature>
<dbReference type="Proteomes" id="UP000694005">
    <property type="component" value="Chromosome A03"/>
</dbReference>
<dbReference type="AlphaFoldDB" id="A0A3P5ZQ33"/>
<dbReference type="EMBL" id="LR031572">
    <property type="protein sequence ID" value="VDC82766.1"/>
    <property type="molecule type" value="Genomic_DNA"/>
</dbReference>
<evidence type="ECO:0000313" key="2">
    <source>
        <dbReference type="EMBL" id="CAG7883579.1"/>
    </source>
</evidence>
<dbReference type="Gramene" id="A03p49220.2_BraZ1">
    <property type="protein sequence ID" value="A03p49220.2_BraZ1.CDS"/>
    <property type="gene ID" value="A03g49220.2_BraZ1"/>
</dbReference>
<keyword evidence="1" id="KW-0812">Transmembrane</keyword>
<organism evidence="3">
    <name type="scientific">Brassica campestris</name>
    <name type="common">Field mustard</name>
    <dbReference type="NCBI Taxonomy" id="3711"/>
    <lineage>
        <taxon>Eukaryota</taxon>
        <taxon>Viridiplantae</taxon>
        <taxon>Streptophyta</taxon>
        <taxon>Embryophyta</taxon>
        <taxon>Tracheophyta</taxon>
        <taxon>Spermatophyta</taxon>
        <taxon>Magnoliopsida</taxon>
        <taxon>eudicotyledons</taxon>
        <taxon>Gunneridae</taxon>
        <taxon>Pentapetalae</taxon>
        <taxon>rosids</taxon>
        <taxon>malvids</taxon>
        <taxon>Brassicales</taxon>
        <taxon>Brassicaceae</taxon>
        <taxon>Brassiceae</taxon>
        <taxon>Brassica</taxon>
    </lineage>
</organism>
<accession>A0A3P5ZQ33</accession>
<sequence length="108" mass="12476">MANVANDGIMAEVNRMLEEMFLLETGVSILFLILWVSCPWVTQRLAAGDRLSVRVFLRRINGTLTPAEENEMVRLFIFSLKQYGRCMVSRIVREPLTLVNNHTRFLCE</sequence>
<dbReference type="EMBL" id="LS974619">
    <property type="protein sequence ID" value="CAG7883579.1"/>
    <property type="molecule type" value="Genomic_DNA"/>
</dbReference>
<keyword evidence="1" id="KW-0472">Membrane</keyword>
<keyword evidence="1" id="KW-1133">Transmembrane helix</keyword>
<evidence type="ECO:0000313" key="3">
    <source>
        <dbReference type="EMBL" id="VDC82766.1"/>
    </source>
</evidence>
<gene>
    <name evidence="3" type="ORF">BRAA03T13984Z</name>
    <name evidence="2" type="ORF">BRAPAZ1V2_A03P49220.2</name>
</gene>
<proteinExistence type="predicted"/>
<name>A0A3P5ZQ33_BRACM</name>
<protein>
    <submittedName>
        <fullName evidence="2">Uncharacterized protein</fullName>
    </submittedName>
</protein>
<evidence type="ECO:0000256" key="1">
    <source>
        <dbReference type="SAM" id="Phobius"/>
    </source>
</evidence>
<reference evidence="3" key="1">
    <citation type="submission" date="2018-11" db="EMBL/GenBank/DDBJ databases">
        <authorList>
            <consortium name="Genoscope - CEA"/>
            <person name="William W."/>
        </authorList>
    </citation>
    <scope>NUCLEOTIDE SEQUENCE</scope>
</reference>